<keyword evidence="1" id="KW-1185">Reference proteome</keyword>
<dbReference type="PANTHER" id="PTHR47010:SF1">
    <property type="entry name" value="CYSTATIN-8"/>
    <property type="match status" value="1"/>
</dbReference>
<dbReference type="GO" id="GO:0005576">
    <property type="term" value="C:extracellular region"/>
    <property type="evidence" value="ECO:0007669"/>
    <property type="project" value="TreeGrafter"/>
</dbReference>
<dbReference type="InterPro" id="IPR000010">
    <property type="entry name" value="Cystatin_dom"/>
</dbReference>
<accession>A0A8B7W1B1</accession>
<dbReference type="CDD" id="cd00042">
    <property type="entry name" value="CY"/>
    <property type="match status" value="1"/>
</dbReference>
<dbReference type="KEGG" id="ccan:109697966"/>
<dbReference type="FunFam" id="3.10.450.10:FF:000004">
    <property type="entry name" value="Cystatin C"/>
    <property type="match status" value="1"/>
</dbReference>
<dbReference type="CTD" id="10047"/>
<sequence length="142" mass="16436">MTRPWWLSLLLFTILVALVSSTDPVKNEVNVLQSLKSINASNANVKQCVWFAMQEYNKENKDKYVFLVSKILRAQLQITYHMEFLIDVEIVRSNCRKPLSNDVLCNIQQKSKLEKKLNCNFLVGALPWNGKFTVLKKQCDNV</sequence>
<dbReference type="GO" id="GO:0004869">
    <property type="term" value="F:cysteine-type endopeptidase inhibitor activity"/>
    <property type="evidence" value="ECO:0007669"/>
    <property type="project" value="InterPro"/>
</dbReference>
<dbReference type="PANTHER" id="PTHR47010">
    <property type="entry name" value="CYSTATIN-8-RELATED"/>
    <property type="match status" value="1"/>
</dbReference>
<evidence type="ECO:0000313" key="1">
    <source>
        <dbReference type="Proteomes" id="UP001732720"/>
    </source>
</evidence>
<dbReference type="Proteomes" id="UP001732720">
    <property type="component" value="Chromosome 5"/>
</dbReference>
<name>A0A8B7W1B1_CASCN</name>
<organism evidence="2">
    <name type="scientific">Castor canadensis</name>
    <name type="common">American beaver</name>
    <dbReference type="NCBI Taxonomy" id="51338"/>
    <lineage>
        <taxon>Eukaryota</taxon>
        <taxon>Metazoa</taxon>
        <taxon>Chordata</taxon>
        <taxon>Craniata</taxon>
        <taxon>Vertebrata</taxon>
        <taxon>Euteleostomi</taxon>
        <taxon>Mammalia</taxon>
        <taxon>Eutheria</taxon>
        <taxon>Euarchontoglires</taxon>
        <taxon>Glires</taxon>
        <taxon>Rodentia</taxon>
        <taxon>Castorimorpha</taxon>
        <taxon>Castoridae</taxon>
        <taxon>Castor</taxon>
    </lineage>
</organism>
<dbReference type="SUPFAM" id="SSF54403">
    <property type="entry name" value="Cystatin/monellin"/>
    <property type="match status" value="1"/>
</dbReference>
<dbReference type="SMART" id="SM00043">
    <property type="entry name" value="CY"/>
    <property type="match status" value="1"/>
</dbReference>
<proteinExistence type="predicted"/>
<gene>
    <name evidence="2" type="primary">Cst8</name>
</gene>
<dbReference type="RefSeq" id="XP_020037469.2">
    <property type="nucleotide sequence ID" value="XM_020181880.2"/>
</dbReference>
<dbReference type="GO" id="GO:0009986">
    <property type="term" value="C:cell surface"/>
    <property type="evidence" value="ECO:0007669"/>
    <property type="project" value="TreeGrafter"/>
</dbReference>
<dbReference type="Pfam" id="PF00031">
    <property type="entry name" value="Cystatin"/>
    <property type="match status" value="1"/>
</dbReference>
<dbReference type="GO" id="GO:0005737">
    <property type="term" value="C:cytoplasm"/>
    <property type="evidence" value="ECO:0007669"/>
    <property type="project" value="TreeGrafter"/>
</dbReference>
<dbReference type="OrthoDB" id="1908104at2759"/>
<evidence type="ECO:0000313" key="2">
    <source>
        <dbReference type="RefSeq" id="XP_020037469.2"/>
    </source>
</evidence>
<protein>
    <submittedName>
        <fullName evidence="2">Cystatin-8</fullName>
    </submittedName>
</protein>
<dbReference type="InterPro" id="IPR046350">
    <property type="entry name" value="Cystatin_sf"/>
</dbReference>
<reference evidence="2" key="1">
    <citation type="submission" date="2025-08" db="UniProtKB">
        <authorList>
            <consortium name="RefSeq"/>
        </authorList>
    </citation>
    <scope>IDENTIFICATION</scope>
</reference>
<dbReference type="InterPro" id="IPR052691">
    <property type="entry name" value="Sperm_Mat_Cystatin"/>
</dbReference>
<dbReference type="Gene3D" id="3.10.450.10">
    <property type="match status" value="1"/>
</dbReference>